<organism evidence="6 7">
    <name type="scientific">Coniochaeta pulveracea</name>
    <dbReference type="NCBI Taxonomy" id="177199"/>
    <lineage>
        <taxon>Eukaryota</taxon>
        <taxon>Fungi</taxon>
        <taxon>Dikarya</taxon>
        <taxon>Ascomycota</taxon>
        <taxon>Pezizomycotina</taxon>
        <taxon>Sordariomycetes</taxon>
        <taxon>Sordariomycetidae</taxon>
        <taxon>Coniochaetales</taxon>
        <taxon>Coniochaetaceae</taxon>
        <taxon>Coniochaeta</taxon>
    </lineage>
</organism>
<keyword evidence="3" id="KW-0274">FAD</keyword>
<dbReference type="AlphaFoldDB" id="A0A420Y423"/>
<dbReference type="Pfam" id="PF01494">
    <property type="entry name" value="FAD_binding_3"/>
    <property type="match status" value="1"/>
</dbReference>
<proteinExistence type="predicted"/>
<evidence type="ECO:0000256" key="3">
    <source>
        <dbReference type="ARBA" id="ARBA00022827"/>
    </source>
</evidence>
<dbReference type="OrthoDB" id="10016252at2759"/>
<evidence type="ECO:0000259" key="5">
    <source>
        <dbReference type="Pfam" id="PF01494"/>
    </source>
</evidence>
<dbReference type="InterPro" id="IPR050641">
    <property type="entry name" value="RIFMO-like"/>
</dbReference>
<gene>
    <name evidence="6" type="ORF">DL546_004981</name>
</gene>
<dbReference type="InterPro" id="IPR002938">
    <property type="entry name" value="FAD-bd"/>
</dbReference>
<sequence length="415" mass="46851">MPLSKVIVVGAGPSGLLLTLLLARSNIPVLLVEQTNTLDTNPRASHYAEPSNYEFERAGVLDAIRAEGFFPDGVSWRKLDAKKTRLVKLNNPRPEPGQEIDPEFERYRMVCLPLHRLGVLLENAVKKEKSAEIRYSHKVTALGEDPGSGQAWVEVETPSGCQRLSADYIIGCDGANSKIRRLLFGEKTFPGHTWDEQIVATNMYYDFSPYDYDDSQFFIHPEHWHMVAKIQNDGLYRVTYGEIGGLSREELEKRLPEKYKAFLPGAPEAGGYKVVNFSPYRVHQRCVDKMRKGRFVLAADAAHLCNPFGGMGLTGGIADIGSLYDSLLGIHTGQADDSILDKYDEVRRKIWHEIINPISSSNMRRLIDLDADTALDEDLFLQLLKRAETDKGLQAQMRTGMMALRHDMTQYYRQQ</sequence>
<dbReference type="Proteomes" id="UP000275385">
    <property type="component" value="Unassembled WGS sequence"/>
</dbReference>
<dbReference type="GO" id="GO:0016709">
    <property type="term" value="F:oxidoreductase activity, acting on paired donors, with incorporation or reduction of molecular oxygen, NAD(P)H as one donor, and incorporation of one atom of oxygen"/>
    <property type="evidence" value="ECO:0007669"/>
    <property type="project" value="UniProtKB-ARBA"/>
</dbReference>
<comment type="cofactor">
    <cofactor evidence="1">
        <name>FAD</name>
        <dbReference type="ChEBI" id="CHEBI:57692"/>
    </cofactor>
</comment>
<dbReference type="PANTHER" id="PTHR43004:SF19">
    <property type="entry name" value="BINDING MONOOXYGENASE, PUTATIVE (JCVI)-RELATED"/>
    <property type="match status" value="1"/>
</dbReference>
<dbReference type="GO" id="GO:0071949">
    <property type="term" value="F:FAD binding"/>
    <property type="evidence" value="ECO:0007669"/>
    <property type="project" value="InterPro"/>
</dbReference>
<keyword evidence="7" id="KW-1185">Reference proteome</keyword>
<keyword evidence="4" id="KW-0560">Oxidoreductase</keyword>
<dbReference type="EMBL" id="QVQW01000054">
    <property type="protein sequence ID" value="RKU42607.1"/>
    <property type="molecule type" value="Genomic_DNA"/>
</dbReference>
<reference evidence="6 7" key="1">
    <citation type="submission" date="2018-08" db="EMBL/GenBank/DDBJ databases">
        <title>Draft genome of the lignicolous fungus Coniochaeta pulveracea.</title>
        <authorList>
            <person name="Borstlap C.J."/>
            <person name="De Witt R.N."/>
            <person name="Botha A."/>
            <person name="Volschenk H."/>
        </authorList>
    </citation>
    <scope>NUCLEOTIDE SEQUENCE [LARGE SCALE GENOMIC DNA]</scope>
    <source>
        <strain evidence="6 7">CAB683</strain>
    </source>
</reference>
<dbReference type="Gene3D" id="3.30.70.2450">
    <property type="match status" value="1"/>
</dbReference>
<dbReference type="PANTHER" id="PTHR43004">
    <property type="entry name" value="TRK SYSTEM POTASSIUM UPTAKE PROTEIN"/>
    <property type="match status" value="1"/>
</dbReference>
<dbReference type="PRINTS" id="PR00420">
    <property type="entry name" value="RNGMNOXGNASE"/>
</dbReference>
<keyword evidence="2" id="KW-0285">Flavoprotein</keyword>
<evidence type="ECO:0000256" key="2">
    <source>
        <dbReference type="ARBA" id="ARBA00022630"/>
    </source>
</evidence>
<dbReference type="STRING" id="177199.A0A420Y423"/>
<dbReference type="Gene3D" id="3.50.50.60">
    <property type="entry name" value="FAD/NAD(P)-binding domain"/>
    <property type="match status" value="1"/>
</dbReference>
<name>A0A420Y423_9PEZI</name>
<comment type="caution">
    <text evidence="6">The sequence shown here is derived from an EMBL/GenBank/DDBJ whole genome shotgun (WGS) entry which is preliminary data.</text>
</comment>
<evidence type="ECO:0000256" key="4">
    <source>
        <dbReference type="ARBA" id="ARBA00023002"/>
    </source>
</evidence>
<evidence type="ECO:0000256" key="1">
    <source>
        <dbReference type="ARBA" id="ARBA00001974"/>
    </source>
</evidence>
<feature type="domain" description="FAD-binding" evidence="5">
    <location>
        <begin position="5"/>
        <end position="353"/>
    </location>
</feature>
<accession>A0A420Y423</accession>
<protein>
    <recommendedName>
        <fullName evidence="5">FAD-binding domain-containing protein</fullName>
    </recommendedName>
</protein>
<dbReference type="InterPro" id="IPR036188">
    <property type="entry name" value="FAD/NAD-bd_sf"/>
</dbReference>
<dbReference type="SUPFAM" id="SSF51905">
    <property type="entry name" value="FAD/NAD(P)-binding domain"/>
    <property type="match status" value="1"/>
</dbReference>
<evidence type="ECO:0000313" key="7">
    <source>
        <dbReference type="Proteomes" id="UP000275385"/>
    </source>
</evidence>
<evidence type="ECO:0000313" key="6">
    <source>
        <dbReference type="EMBL" id="RKU42607.1"/>
    </source>
</evidence>